<accession>M0NJC0</accession>
<dbReference type="OrthoDB" id="331383at2157"/>
<dbReference type="InterPro" id="IPR040624">
    <property type="entry name" value="HalOD1"/>
</dbReference>
<dbReference type="Proteomes" id="UP000011546">
    <property type="component" value="Unassembled WGS sequence"/>
</dbReference>
<evidence type="ECO:0000256" key="1">
    <source>
        <dbReference type="SAM" id="MobiDB-lite"/>
    </source>
</evidence>
<dbReference type="EMBL" id="AOJH01000102">
    <property type="protein sequence ID" value="EMA57648.1"/>
    <property type="molecule type" value="Genomic_DNA"/>
</dbReference>
<feature type="domain" description="Halobacterial output" evidence="2">
    <location>
        <begin position="40"/>
        <end position="115"/>
    </location>
</feature>
<gene>
    <name evidence="3" type="ORF">C468_16697</name>
</gene>
<dbReference type="STRING" id="1230456.C468_16697"/>
<evidence type="ECO:0000259" key="2">
    <source>
        <dbReference type="Pfam" id="PF18545"/>
    </source>
</evidence>
<dbReference type="PATRIC" id="fig|1230456.3.peg.3327"/>
<comment type="caution">
    <text evidence="3">The sequence shown here is derived from an EMBL/GenBank/DDBJ whole genome shotgun (WGS) entry which is preliminary data.</text>
</comment>
<proteinExistence type="predicted"/>
<dbReference type="RefSeq" id="WP_008849987.1">
    <property type="nucleotide sequence ID" value="NZ_AOJH01000102.1"/>
</dbReference>
<sequence length="124" mass="13233">MPKTNNGGAGSGTDSGDDVTPDRDTRWQQVAKRLYDPDQDDALTSVIVFAIADAEGVAPTEVDAPTLYNVVDVAAIEGALFGARPDGTARETTGSVEFRYAEYLVEVNSGGWVRVCEPTDPEPR</sequence>
<evidence type="ECO:0000313" key="4">
    <source>
        <dbReference type="Proteomes" id="UP000011546"/>
    </source>
</evidence>
<protein>
    <recommendedName>
        <fullName evidence="2">Halobacterial output domain-containing protein</fullName>
    </recommendedName>
</protein>
<dbReference type="AlphaFoldDB" id="M0NJC0"/>
<feature type="region of interest" description="Disordered" evidence="1">
    <location>
        <begin position="1"/>
        <end position="26"/>
    </location>
</feature>
<name>M0NJC0_9EURY</name>
<reference evidence="3 4" key="1">
    <citation type="journal article" date="2014" name="PLoS Genet.">
        <title>Phylogenetically driven sequencing of extremely halophilic archaea reveals strategies for static and dynamic osmo-response.</title>
        <authorList>
            <person name="Becker E.A."/>
            <person name="Seitzer P.M."/>
            <person name="Tritt A."/>
            <person name="Larsen D."/>
            <person name="Krusor M."/>
            <person name="Yao A.I."/>
            <person name="Wu D."/>
            <person name="Madern D."/>
            <person name="Eisen J.A."/>
            <person name="Darling A.E."/>
            <person name="Facciotti M.T."/>
        </authorList>
    </citation>
    <scope>NUCLEOTIDE SEQUENCE [LARGE SCALE GENOMIC DNA]</scope>
    <source>
        <strain evidence="3 4">JCM 14978</strain>
    </source>
</reference>
<organism evidence="3 4">
    <name type="scientific">Halorubrum kocurii JCM 14978</name>
    <dbReference type="NCBI Taxonomy" id="1230456"/>
    <lineage>
        <taxon>Archaea</taxon>
        <taxon>Methanobacteriati</taxon>
        <taxon>Methanobacteriota</taxon>
        <taxon>Stenosarchaea group</taxon>
        <taxon>Halobacteria</taxon>
        <taxon>Halobacteriales</taxon>
        <taxon>Haloferacaceae</taxon>
        <taxon>Halorubrum</taxon>
    </lineage>
</organism>
<keyword evidence="4" id="KW-1185">Reference proteome</keyword>
<evidence type="ECO:0000313" key="3">
    <source>
        <dbReference type="EMBL" id="EMA57648.1"/>
    </source>
</evidence>
<dbReference type="Pfam" id="PF18545">
    <property type="entry name" value="HalOD1"/>
    <property type="match status" value="1"/>
</dbReference>